<dbReference type="EMBL" id="BONE01000003">
    <property type="protein sequence ID" value="GIF71037.1"/>
    <property type="molecule type" value="Genomic_DNA"/>
</dbReference>
<dbReference type="RefSeq" id="WP_239126428.1">
    <property type="nucleotide sequence ID" value="NZ_BONE01000003.1"/>
</dbReference>
<name>A0ABQ4CID2_9ACTN</name>
<comment type="caution">
    <text evidence="2">The sequence shown here is derived from an EMBL/GenBank/DDBJ whole genome shotgun (WGS) entry which is preliminary data.</text>
</comment>
<organism evidence="2 3">
    <name type="scientific">Asanoa siamensis</name>
    <dbReference type="NCBI Taxonomy" id="926357"/>
    <lineage>
        <taxon>Bacteria</taxon>
        <taxon>Bacillati</taxon>
        <taxon>Actinomycetota</taxon>
        <taxon>Actinomycetes</taxon>
        <taxon>Micromonosporales</taxon>
        <taxon>Micromonosporaceae</taxon>
        <taxon>Asanoa</taxon>
    </lineage>
</organism>
<gene>
    <name evidence="2" type="ORF">Asi02nite_05550</name>
</gene>
<accession>A0ABQ4CID2</accession>
<proteinExistence type="predicted"/>
<evidence type="ECO:0000313" key="3">
    <source>
        <dbReference type="Proteomes" id="UP000604117"/>
    </source>
</evidence>
<keyword evidence="3" id="KW-1185">Reference proteome</keyword>
<protein>
    <recommendedName>
        <fullName evidence="1">Low molecular weight protein antigen 6 PH domain-containing protein</fullName>
    </recommendedName>
</protein>
<dbReference type="InterPro" id="IPR019692">
    <property type="entry name" value="CFP-6_PH"/>
</dbReference>
<dbReference type="Proteomes" id="UP000604117">
    <property type="component" value="Unassembled WGS sequence"/>
</dbReference>
<dbReference type="Pfam" id="PF10756">
    <property type="entry name" value="bPH_6"/>
    <property type="match status" value="1"/>
</dbReference>
<sequence length="139" mass="14809">MTTRWRVRPALPTLKLTGAVLLLLIAALFATDSVAIAVASVAAAGLVVWGFRDLLAPERLAVDETGLTVRTGFAGRRHVPWSAVERIAVDRRSHNGVRSETLEIDTGDAVHIFSRHDLGAPPEEVAAALNAAAGGEIRR</sequence>
<evidence type="ECO:0000259" key="1">
    <source>
        <dbReference type="Pfam" id="PF10756"/>
    </source>
</evidence>
<feature type="domain" description="Low molecular weight protein antigen 6 PH" evidence="1">
    <location>
        <begin position="59"/>
        <end position="132"/>
    </location>
</feature>
<evidence type="ECO:0000313" key="2">
    <source>
        <dbReference type="EMBL" id="GIF71037.1"/>
    </source>
</evidence>
<reference evidence="2 3" key="1">
    <citation type="submission" date="2021-01" db="EMBL/GenBank/DDBJ databases">
        <title>Whole genome shotgun sequence of Asanoa siamensis NBRC 107932.</title>
        <authorList>
            <person name="Komaki H."/>
            <person name="Tamura T."/>
        </authorList>
    </citation>
    <scope>NUCLEOTIDE SEQUENCE [LARGE SCALE GENOMIC DNA]</scope>
    <source>
        <strain evidence="2 3">NBRC 107932</strain>
    </source>
</reference>